<accession>A0A0P6XR27</accession>
<protein>
    <recommendedName>
        <fullName evidence="5">ABC transporter domain-containing protein</fullName>
    </recommendedName>
</protein>
<keyword evidence="4" id="KW-1278">Translocase</keyword>
<dbReference type="RefSeq" id="WP_075064086.1">
    <property type="nucleotide sequence ID" value="NZ_LGCL01000040.1"/>
</dbReference>
<evidence type="ECO:0000313" key="6">
    <source>
        <dbReference type="EMBL" id="KPL72030.1"/>
    </source>
</evidence>
<dbReference type="CDD" id="cd03214">
    <property type="entry name" value="ABC_Iron-Siderophores_B12_Hemin"/>
    <property type="match status" value="1"/>
</dbReference>
<keyword evidence="1" id="KW-0813">Transport</keyword>
<sequence length="266" mass="29460">MSTPILSFENVVFRYQPQDHTVLNELSLQIEPASITAILGPNGVGKTTLLLLGLGWRRPQSGQVLLDGKDLLSYRRNELGQRIGLVPQTEHIAYDYSILEYVLLGRAPYLMPLEMPGEADCRAAQRALATVGLAGISDRPVTELSGGERQLVLVARALAQQPRLLLLDEPTNHLDLGNKIHLLELLRDLKDSGVTVVFTTHEPEVAAVLADQLVLMRDGKVQHAGSLQEQFTSERLSETYDTPVEVHEVAGRRVVIWRNGADKKHE</sequence>
<dbReference type="PROSITE" id="PS50893">
    <property type="entry name" value="ABC_TRANSPORTER_2"/>
    <property type="match status" value="1"/>
</dbReference>
<dbReference type="PROSITE" id="PS00211">
    <property type="entry name" value="ABC_TRANSPORTER_1"/>
    <property type="match status" value="1"/>
</dbReference>
<feature type="domain" description="ABC transporter" evidence="5">
    <location>
        <begin position="6"/>
        <end position="243"/>
    </location>
</feature>
<reference evidence="6 7" key="1">
    <citation type="submission" date="2015-07" db="EMBL/GenBank/DDBJ databases">
        <title>Genome sequence of Ornatilinea apprima DSM 23815.</title>
        <authorList>
            <person name="Hemp J."/>
            <person name="Ward L.M."/>
            <person name="Pace L.A."/>
            <person name="Fischer W.W."/>
        </authorList>
    </citation>
    <scope>NUCLEOTIDE SEQUENCE [LARGE SCALE GENOMIC DNA]</scope>
    <source>
        <strain evidence="6 7">P3M-1</strain>
    </source>
</reference>
<dbReference type="OrthoDB" id="9799337at2"/>
<dbReference type="GO" id="GO:0005524">
    <property type="term" value="F:ATP binding"/>
    <property type="evidence" value="ECO:0007669"/>
    <property type="project" value="UniProtKB-KW"/>
</dbReference>
<proteinExistence type="predicted"/>
<dbReference type="PANTHER" id="PTHR42794">
    <property type="entry name" value="HEMIN IMPORT ATP-BINDING PROTEIN HMUV"/>
    <property type="match status" value="1"/>
</dbReference>
<dbReference type="SMART" id="SM00382">
    <property type="entry name" value="AAA"/>
    <property type="match status" value="1"/>
</dbReference>
<keyword evidence="3" id="KW-0067">ATP-binding</keyword>
<dbReference type="InterPro" id="IPR017871">
    <property type="entry name" value="ABC_transporter-like_CS"/>
</dbReference>
<evidence type="ECO:0000256" key="1">
    <source>
        <dbReference type="ARBA" id="ARBA00022448"/>
    </source>
</evidence>
<keyword evidence="7" id="KW-1185">Reference proteome</keyword>
<dbReference type="AlphaFoldDB" id="A0A0P6XR27"/>
<name>A0A0P6XR27_9CHLR</name>
<dbReference type="InterPro" id="IPR003439">
    <property type="entry name" value="ABC_transporter-like_ATP-bd"/>
</dbReference>
<comment type="caution">
    <text evidence="6">The sequence shown here is derived from an EMBL/GenBank/DDBJ whole genome shotgun (WGS) entry which is preliminary data.</text>
</comment>
<dbReference type="Pfam" id="PF00005">
    <property type="entry name" value="ABC_tran"/>
    <property type="match status" value="1"/>
</dbReference>
<evidence type="ECO:0000313" key="7">
    <source>
        <dbReference type="Proteomes" id="UP000050417"/>
    </source>
</evidence>
<evidence type="ECO:0000256" key="2">
    <source>
        <dbReference type="ARBA" id="ARBA00022741"/>
    </source>
</evidence>
<dbReference type="Gene3D" id="3.40.50.300">
    <property type="entry name" value="P-loop containing nucleotide triphosphate hydrolases"/>
    <property type="match status" value="1"/>
</dbReference>
<dbReference type="SUPFAM" id="SSF52540">
    <property type="entry name" value="P-loop containing nucleoside triphosphate hydrolases"/>
    <property type="match status" value="1"/>
</dbReference>
<dbReference type="EMBL" id="LGCL01000040">
    <property type="protein sequence ID" value="KPL72030.1"/>
    <property type="molecule type" value="Genomic_DNA"/>
</dbReference>
<organism evidence="6 7">
    <name type="scientific">Ornatilinea apprima</name>
    <dbReference type="NCBI Taxonomy" id="1134406"/>
    <lineage>
        <taxon>Bacteria</taxon>
        <taxon>Bacillati</taxon>
        <taxon>Chloroflexota</taxon>
        <taxon>Anaerolineae</taxon>
        <taxon>Anaerolineales</taxon>
        <taxon>Anaerolineaceae</taxon>
        <taxon>Ornatilinea</taxon>
    </lineage>
</organism>
<dbReference type="FunFam" id="3.40.50.300:FF:000134">
    <property type="entry name" value="Iron-enterobactin ABC transporter ATP-binding protein"/>
    <property type="match status" value="1"/>
</dbReference>
<evidence type="ECO:0000256" key="3">
    <source>
        <dbReference type="ARBA" id="ARBA00022840"/>
    </source>
</evidence>
<dbReference type="InterPro" id="IPR003593">
    <property type="entry name" value="AAA+_ATPase"/>
</dbReference>
<dbReference type="STRING" id="1134406.ADN00_16210"/>
<dbReference type="GO" id="GO:0016887">
    <property type="term" value="F:ATP hydrolysis activity"/>
    <property type="evidence" value="ECO:0007669"/>
    <property type="project" value="InterPro"/>
</dbReference>
<dbReference type="InterPro" id="IPR027417">
    <property type="entry name" value="P-loop_NTPase"/>
</dbReference>
<evidence type="ECO:0000259" key="5">
    <source>
        <dbReference type="PROSITE" id="PS50893"/>
    </source>
</evidence>
<dbReference type="Proteomes" id="UP000050417">
    <property type="component" value="Unassembled WGS sequence"/>
</dbReference>
<dbReference type="PANTHER" id="PTHR42794:SF1">
    <property type="entry name" value="HEMIN IMPORT ATP-BINDING PROTEIN HMUV"/>
    <property type="match status" value="1"/>
</dbReference>
<gene>
    <name evidence="6" type="ORF">ADN00_16210</name>
</gene>
<evidence type="ECO:0000256" key="4">
    <source>
        <dbReference type="ARBA" id="ARBA00022967"/>
    </source>
</evidence>
<keyword evidence="2" id="KW-0547">Nucleotide-binding</keyword>